<evidence type="ECO:0000259" key="1">
    <source>
        <dbReference type="PROSITE" id="PS50943"/>
    </source>
</evidence>
<gene>
    <name evidence="2" type="ORF">LX83_001904</name>
</gene>
<dbReference type="PANTHER" id="PTHR35010">
    <property type="entry name" value="BLL4672 PROTEIN-RELATED"/>
    <property type="match status" value="1"/>
</dbReference>
<dbReference type="CDD" id="cd00093">
    <property type="entry name" value="HTH_XRE"/>
    <property type="match status" value="1"/>
</dbReference>
<dbReference type="SUPFAM" id="SSF47413">
    <property type="entry name" value="lambda repressor-like DNA-binding domains"/>
    <property type="match status" value="1"/>
</dbReference>
<evidence type="ECO:0000313" key="2">
    <source>
        <dbReference type="EMBL" id="MCP2165055.1"/>
    </source>
</evidence>
<proteinExistence type="predicted"/>
<dbReference type="EMBL" id="JAMTCK010000004">
    <property type="protein sequence ID" value="MCP2165055.1"/>
    <property type="molecule type" value="Genomic_DNA"/>
</dbReference>
<comment type="caution">
    <text evidence="2">The sequence shown here is derived from an EMBL/GenBank/DDBJ whole genome shotgun (WGS) entry which is preliminary data.</text>
</comment>
<dbReference type="AlphaFoldDB" id="A0AAE3GBG0"/>
<dbReference type="Proteomes" id="UP001206128">
    <property type="component" value="Unassembled WGS sequence"/>
</dbReference>
<sequence length="298" mass="33342">MVVILGGMEQHPTGETIGEFLRARRARIRPEELGLPSYGRRRVPGLRREELAQLAGVSVDYYVRLEQGRSPSVSDAVLDAIGRVLRLDRTEQAHLRALVRPGSSAAAPDQRVVRPGLRRVLEMMTDLPAFVLGRRMDFLAWNRLGDAVMGFERMAPADRNAARYAFLHPEARAYYPNWAEVAEETVAHLHLDAGRYPDDPELAALLGELSARDETFRRLWARHDVREKSHGRKLIRHPVVGELDLGYETFPSPGDVDQLLVVYTAEAGSATQERLRLLASWRADGPERTPAVVPGHPG</sequence>
<accession>A0AAE3GBG0</accession>
<dbReference type="GO" id="GO:0003677">
    <property type="term" value="F:DNA binding"/>
    <property type="evidence" value="ECO:0007669"/>
    <property type="project" value="InterPro"/>
</dbReference>
<dbReference type="Gene3D" id="1.10.260.40">
    <property type="entry name" value="lambda repressor-like DNA-binding domains"/>
    <property type="match status" value="1"/>
</dbReference>
<dbReference type="Pfam" id="PF13560">
    <property type="entry name" value="HTH_31"/>
    <property type="match status" value="1"/>
</dbReference>
<dbReference type="Pfam" id="PF17765">
    <property type="entry name" value="MLTR_LBD"/>
    <property type="match status" value="1"/>
</dbReference>
<protein>
    <submittedName>
        <fullName evidence="2">Helix-turn-helix domain-containing protein</fullName>
    </submittedName>
</protein>
<name>A0AAE3GBG0_9PSEU</name>
<dbReference type="Gene3D" id="3.30.450.180">
    <property type="match status" value="1"/>
</dbReference>
<reference evidence="2" key="1">
    <citation type="submission" date="2022-06" db="EMBL/GenBank/DDBJ databases">
        <title>Genomic Encyclopedia of Archaeal and Bacterial Type Strains, Phase II (KMG-II): from individual species to whole genera.</title>
        <authorList>
            <person name="Goeker M."/>
        </authorList>
    </citation>
    <scope>NUCLEOTIDE SEQUENCE</scope>
    <source>
        <strain evidence="2">DSM 43935</strain>
    </source>
</reference>
<dbReference type="PANTHER" id="PTHR35010:SF2">
    <property type="entry name" value="BLL4672 PROTEIN"/>
    <property type="match status" value="1"/>
</dbReference>
<evidence type="ECO:0000313" key="3">
    <source>
        <dbReference type="Proteomes" id="UP001206128"/>
    </source>
</evidence>
<dbReference type="InterPro" id="IPR010982">
    <property type="entry name" value="Lambda_DNA-bd_dom_sf"/>
</dbReference>
<dbReference type="SMART" id="SM00530">
    <property type="entry name" value="HTH_XRE"/>
    <property type="match status" value="1"/>
</dbReference>
<feature type="domain" description="HTH cro/C1-type" evidence="1">
    <location>
        <begin position="45"/>
        <end position="92"/>
    </location>
</feature>
<organism evidence="2 3">
    <name type="scientific">Goodfellowiella coeruleoviolacea</name>
    <dbReference type="NCBI Taxonomy" id="334858"/>
    <lineage>
        <taxon>Bacteria</taxon>
        <taxon>Bacillati</taxon>
        <taxon>Actinomycetota</taxon>
        <taxon>Actinomycetes</taxon>
        <taxon>Pseudonocardiales</taxon>
        <taxon>Pseudonocardiaceae</taxon>
        <taxon>Goodfellowiella</taxon>
    </lineage>
</organism>
<dbReference type="PROSITE" id="PS50943">
    <property type="entry name" value="HTH_CROC1"/>
    <property type="match status" value="1"/>
</dbReference>
<keyword evidence="3" id="KW-1185">Reference proteome</keyword>
<dbReference type="InterPro" id="IPR001387">
    <property type="entry name" value="Cro/C1-type_HTH"/>
</dbReference>
<dbReference type="InterPro" id="IPR041413">
    <property type="entry name" value="MLTR_LBD"/>
</dbReference>